<reference evidence="4 6" key="2">
    <citation type="submission" date="2017-05" db="EMBL/GenBank/DDBJ databases">
        <title>The draft genome of the hyperthermophilic archaeon 'Pyrodictium delaneyi strain Hulk', an iron and nitrate reducer, reveals the capacity for sulfate reduction.</title>
        <authorList>
            <person name="Demey L.M."/>
            <person name="Miller C."/>
            <person name="Manzella M."/>
            <person name="Reguera G."/>
            <person name="Kashefi K."/>
        </authorList>
    </citation>
    <scope>NUCLEOTIDE SEQUENCE [LARGE SCALE GENOMIC DNA]</scope>
    <source>
        <strain evidence="4 6">Hulk</strain>
    </source>
</reference>
<dbReference type="InterPro" id="IPR016193">
    <property type="entry name" value="Cytidine_deaminase-like"/>
</dbReference>
<reference evidence="3 5" key="1">
    <citation type="submission" date="2015-10" db="EMBL/GenBank/DDBJ databases">
        <title>Complete genome sequence of hyperthermophilic archaeon Pyrodictium delaneyi Su06.</title>
        <authorList>
            <person name="Jung J.-H."/>
            <person name="Lin J."/>
            <person name="Holden J.F."/>
            <person name="Park C.-S."/>
        </authorList>
    </citation>
    <scope>NUCLEOTIDE SEQUENCE [LARGE SCALE GENOMIC DNA]</scope>
    <source>
        <strain evidence="3 5">Su06</strain>
    </source>
</reference>
<keyword evidence="6" id="KW-1185">Reference proteome</keyword>
<keyword evidence="1" id="KW-0963">Cytoplasm</keyword>
<evidence type="ECO:0000313" key="5">
    <source>
        <dbReference type="Proteomes" id="UP000058613"/>
    </source>
</evidence>
<dbReference type="SUPFAM" id="SSF53927">
    <property type="entry name" value="Cytidine deaminase-like"/>
    <property type="match status" value="1"/>
</dbReference>
<dbReference type="GO" id="GO:0016783">
    <property type="term" value="F:sulfurtransferase activity"/>
    <property type="evidence" value="ECO:0007669"/>
    <property type="project" value="InterPro"/>
</dbReference>
<dbReference type="InterPro" id="IPR003786">
    <property type="entry name" value="FdhD"/>
</dbReference>
<dbReference type="PANTHER" id="PTHR30592:SF1">
    <property type="entry name" value="SULFUR CARRIER PROTEIN FDHD"/>
    <property type="match status" value="1"/>
</dbReference>
<dbReference type="PANTHER" id="PTHR30592">
    <property type="entry name" value="FORMATE DEHYDROGENASE"/>
    <property type="match status" value="1"/>
</dbReference>
<protein>
    <submittedName>
        <fullName evidence="3">Formate dehydrogenase chain D</fullName>
    </submittedName>
</protein>
<dbReference type="Proteomes" id="UP000196694">
    <property type="component" value="Unassembled WGS sequence"/>
</dbReference>
<dbReference type="STRING" id="1273541.Pyrde_1514"/>
<evidence type="ECO:0000256" key="2">
    <source>
        <dbReference type="ARBA" id="ARBA00023150"/>
    </source>
</evidence>
<dbReference type="EMBL" id="NCQP01000003">
    <property type="protein sequence ID" value="OWJ54542.1"/>
    <property type="molecule type" value="Genomic_DNA"/>
</dbReference>
<evidence type="ECO:0000313" key="4">
    <source>
        <dbReference type="EMBL" id="OWJ54542.1"/>
    </source>
</evidence>
<dbReference type="Proteomes" id="UP000058613">
    <property type="component" value="Chromosome"/>
</dbReference>
<proteinExistence type="predicted"/>
<gene>
    <name evidence="4" type="ORF">Pdsh_05795</name>
    <name evidence="3" type="ORF">Pyrde_1514</name>
</gene>
<dbReference type="EMBL" id="CP013011">
    <property type="protein sequence ID" value="ALL01557.1"/>
    <property type="molecule type" value="Genomic_DNA"/>
</dbReference>
<dbReference type="Gene3D" id="3.40.140.10">
    <property type="entry name" value="Cytidine Deaminase, domain 2"/>
    <property type="match status" value="1"/>
</dbReference>
<name>A0A0P0N4Z8_9CREN</name>
<evidence type="ECO:0000313" key="6">
    <source>
        <dbReference type="Proteomes" id="UP000196694"/>
    </source>
</evidence>
<dbReference type="AlphaFoldDB" id="A0A0P0N4Z8"/>
<accession>A0A0P0N4Z8</accession>
<evidence type="ECO:0000256" key="1">
    <source>
        <dbReference type="ARBA" id="ARBA00022490"/>
    </source>
</evidence>
<dbReference type="Pfam" id="PF02634">
    <property type="entry name" value="FdhD-NarQ"/>
    <property type="match status" value="1"/>
</dbReference>
<evidence type="ECO:0000313" key="3">
    <source>
        <dbReference type="EMBL" id="ALL01557.1"/>
    </source>
</evidence>
<organism evidence="3 5">
    <name type="scientific">Pyrodictium delaneyi</name>
    <dbReference type="NCBI Taxonomy" id="1273541"/>
    <lineage>
        <taxon>Archaea</taxon>
        <taxon>Thermoproteota</taxon>
        <taxon>Thermoprotei</taxon>
        <taxon>Desulfurococcales</taxon>
        <taxon>Pyrodictiaceae</taxon>
        <taxon>Pyrodictium</taxon>
    </lineage>
</organism>
<dbReference type="GO" id="GO:0006777">
    <property type="term" value="P:Mo-molybdopterin cofactor biosynthetic process"/>
    <property type="evidence" value="ECO:0007669"/>
    <property type="project" value="UniProtKB-KW"/>
</dbReference>
<sequence>MEMVLDMTAGEVTPGADATKECSLATTLVAGLRIAADYKYIIEVDDKYVGSIHTSPNYLADAIAGLALRDGLATLGDHVELVEVKPLGDMSFLVRARLVRAMATSLPDERPLDWNVIERVYRDLIRSVPKAQCPFAVHTVAVYGIPQDGEPRRLILVSDVSRHSAVLKAAGMLSRLASSGKLRGLALLAVSTGRISGDAVEALARAGVRVIVANHHPLLSGLAAALRHGVALVLRRPDSRGLAVYTSPELVVNAPLVLSVKEAGEPPSYAASILPVC</sequence>
<keyword evidence="2" id="KW-0501">Molybdenum cofactor biosynthesis</keyword>
<dbReference type="KEGG" id="pdl:Pyrde_1514"/>
<dbReference type="OrthoDB" id="15404at2157"/>